<reference evidence="1" key="1">
    <citation type="submission" date="2019-10" db="EMBL/GenBank/DDBJ databases">
        <authorList>
            <consortium name="DOE Joint Genome Institute"/>
            <person name="Kuo A."/>
            <person name="Miyauchi S."/>
            <person name="Kiss E."/>
            <person name="Drula E."/>
            <person name="Kohler A."/>
            <person name="Sanchez-Garcia M."/>
            <person name="Andreopoulos B."/>
            <person name="Barry K.W."/>
            <person name="Bonito G."/>
            <person name="Buee M."/>
            <person name="Carver A."/>
            <person name="Chen C."/>
            <person name="Cichocki N."/>
            <person name="Clum A."/>
            <person name="Culley D."/>
            <person name="Crous P.W."/>
            <person name="Fauchery L."/>
            <person name="Girlanda M."/>
            <person name="Hayes R."/>
            <person name="Keri Z."/>
            <person name="Labutti K."/>
            <person name="Lipzen A."/>
            <person name="Lombard V."/>
            <person name="Magnuson J."/>
            <person name="Maillard F."/>
            <person name="Morin E."/>
            <person name="Murat C."/>
            <person name="Nolan M."/>
            <person name="Ohm R."/>
            <person name="Pangilinan J."/>
            <person name="Pereira M."/>
            <person name="Perotto S."/>
            <person name="Peter M."/>
            <person name="Riley R."/>
            <person name="Sitrit Y."/>
            <person name="Stielow B."/>
            <person name="Szollosi G."/>
            <person name="Zifcakova L."/>
            <person name="Stursova M."/>
            <person name="Spatafora J.W."/>
            <person name="Tedersoo L."/>
            <person name="Vaario L.-M."/>
            <person name="Yamada A."/>
            <person name="Yan M."/>
            <person name="Wang P."/>
            <person name="Xu J."/>
            <person name="Bruns T."/>
            <person name="Baldrian P."/>
            <person name="Vilgalys R."/>
            <person name="Henrissat B."/>
            <person name="Grigoriev I.V."/>
            <person name="Hibbett D."/>
            <person name="Nagy L.G."/>
            <person name="Martin F.M."/>
        </authorList>
    </citation>
    <scope>NUCLEOTIDE SEQUENCE</scope>
    <source>
        <strain evidence="1">P2</strain>
    </source>
</reference>
<feature type="non-terminal residue" evidence="1">
    <location>
        <position position="440"/>
    </location>
</feature>
<dbReference type="Proteomes" id="UP000886501">
    <property type="component" value="Unassembled WGS sequence"/>
</dbReference>
<proteinExistence type="predicted"/>
<accession>A0ACB6ZK95</accession>
<keyword evidence="2" id="KW-1185">Reference proteome</keyword>
<protein>
    <submittedName>
        <fullName evidence="1">Uncharacterized protein</fullName>
    </submittedName>
</protein>
<reference evidence="1" key="2">
    <citation type="journal article" date="2020" name="Nat. Commun.">
        <title>Large-scale genome sequencing of mycorrhizal fungi provides insights into the early evolution of symbiotic traits.</title>
        <authorList>
            <person name="Miyauchi S."/>
            <person name="Kiss E."/>
            <person name="Kuo A."/>
            <person name="Drula E."/>
            <person name="Kohler A."/>
            <person name="Sanchez-Garcia M."/>
            <person name="Morin E."/>
            <person name="Andreopoulos B."/>
            <person name="Barry K.W."/>
            <person name="Bonito G."/>
            <person name="Buee M."/>
            <person name="Carver A."/>
            <person name="Chen C."/>
            <person name="Cichocki N."/>
            <person name="Clum A."/>
            <person name="Culley D."/>
            <person name="Crous P.W."/>
            <person name="Fauchery L."/>
            <person name="Girlanda M."/>
            <person name="Hayes R.D."/>
            <person name="Keri Z."/>
            <person name="LaButti K."/>
            <person name="Lipzen A."/>
            <person name="Lombard V."/>
            <person name="Magnuson J."/>
            <person name="Maillard F."/>
            <person name="Murat C."/>
            <person name="Nolan M."/>
            <person name="Ohm R.A."/>
            <person name="Pangilinan J."/>
            <person name="Pereira M.F."/>
            <person name="Perotto S."/>
            <person name="Peter M."/>
            <person name="Pfister S."/>
            <person name="Riley R."/>
            <person name="Sitrit Y."/>
            <person name="Stielow J.B."/>
            <person name="Szollosi G."/>
            <person name="Zifcakova L."/>
            <person name="Stursova M."/>
            <person name="Spatafora J.W."/>
            <person name="Tedersoo L."/>
            <person name="Vaario L.M."/>
            <person name="Yamada A."/>
            <person name="Yan M."/>
            <person name="Wang P."/>
            <person name="Xu J."/>
            <person name="Bruns T."/>
            <person name="Baldrian P."/>
            <person name="Vilgalys R."/>
            <person name="Dunand C."/>
            <person name="Henrissat B."/>
            <person name="Grigoriev I.V."/>
            <person name="Hibbett D."/>
            <person name="Nagy L.G."/>
            <person name="Martin F.M."/>
        </authorList>
    </citation>
    <scope>NUCLEOTIDE SEQUENCE</scope>
    <source>
        <strain evidence="1">P2</strain>
    </source>
</reference>
<evidence type="ECO:0000313" key="2">
    <source>
        <dbReference type="Proteomes" id="UP000886501"/>
    </source>
</evidence>
<sequence>MFPGHSLVNSRKDATDSSMAADDVGLVSTSTSPQKRLKRPHPPQRNAAPEMLKIPTSSMKKLKFSPEKGTGRSASPSKPGGDYFASVVTDSEEEEVQEILSTSTRTTSTSRVIRGSSSKPLRQQLTWGDGGRPNERSTMPQPTQDEYFTPASRTPSPDPPSFSTGNVSASGSKCIPDRVHIIAHSEPIQRKMDELGICWGVQYELARGETRGWWKWTDVSPEKLQELRGTNTSSAGKVLSAMRGVLAVQKELKVWEELDREQVSIVEENDCQRLLGLYGDWAHFPATDCFPDWYGGRVLQHAQLVPDKHPRKFKIQLEAMEYRKDSTHIARFLGSRRILHLGIAESLLFKDEHGVKQFLNQKFILCGRVFVALKSKEGKAYLVEVREDYERQAQCKEGDNKRKTFQEIIDWHNPMDSVRATCPMDSLKRTTACRGQCGSQ</sequence>
<gene>
    <name evidence="1" type="ORF">BDM02DRAFT_3259952</name>
</gene>
<evidence type="ECO:0000313" key="1">
    <source>
        <dbReference type="EMBL" id="KAF9650027.1"/>
    </source>
</evidence>
<name>A0ACB6ZK95_THEGA</name>
<dbReference type="EMBL" id="MU117989">
    <property type="protein sequence ID" value="KAF9650027.1"/>
    <property type="molecule type" value="Genomic_DNA"/>
</dbReference>
<organism evidence="1 2">
    <name type="scientific">Thelephora ganbajun</name>
    <name type="common">Ganba fungus</name>
    <dbReference type="NCBI Taxonomy" id="370292"/>
    <lineage>
        <taxon>Eukaryota</taxon>
        <taxon>Fungi</taxon>
        <taxon>Dikarya</taxon>
        <taxon>Basidiomycota</taxon>
        <taxon>Agaricomycotina</taxon>
        <taxon>Agaricomycetes</taxon>
        <taxon>Thelephorales</taxon>
        <taxon>Thelephoraceae</taxon>
        <taxon>Thelephora</taxon>
    </lineage>
</organism>
<comment type="caution">
    <text evidence="1">The sequence shown here is derived from an EMBL/GenBank/DDBJ whole genome shotgun (WGS) entry which is preliminary data.</text>
</comment>